<dbReference type="PANTHER" id="PTHR13405:SF11">
    <property type="entry name" value="NUCLEAR PORE COMPLEX PROTEIN NUP133"/>
    <property type="match status" value="1"/>
</dbReference>
<dbReference type="AlphaFoldDB" id="A8QC18"/>
<comment type="subcellular location">
    <subcellularLocation>
        <location evidence="1">Nucleus envelope</location>
    </subcellularLocation>
</comment>
<accession>A8QC18</accession>
<dbReference type="GO" id="GO:0016973">
    <property type="term" value="P:poly(A)+ mRNA export from nucleus"/>
    <property type="evidence" value="ECO:0007669"/>
    <property type="project" value="TreeGrafter"/>
</dbReference>
<dbReference type="InterPro" id="IPR037624">
    <property type="entry name" value="Nup133-like"/>
</dbReference>
<evidence type="ECO:0000259" key="8">
    <source>
        <dbReference type="Pfam" id="PF03177"/>
    </source>
</evidence>
<dbReference type="GO" id="GO:0017056">
    <property type="term" value="F:structural constituent of nuclear pore"/>
    <property type="evidence" value="ECO:0007669"/>
    <property type="project" value="InterPro"/>
</dbReference>
<evidence type="ECO:0000313" key="9">
    <source>
        <dbReference type="EMBL" id="EDP41756.1"/>
    </source>
</evidence>
<dbReference type="GO" id="GO:0006606">
    <property type="term" value="P:protein import into nucleus"/>
    <property type="evidence" value="ECO:0007669"/>
    <property type="project" value="TreeGrafter"/>
</dbReference>
<dbReference type="RefSeq" id="XP_001728970.1">
    <property type="nucleotide sequence ID" value="XM_001728918.1"/>
</dbReference>
<evidence type="ECO:0000256" key="1">
    <source>
        <dbReference type="ARBA" id="ARBA00004259"/>
    </source>
</evidence>
<proteinExistence type="predicted"/>
<dbReference type="GeneID" id="5853276"/>
<keyword evidence="6" id="KW-0539">Nucleus</keyword>
<protein>
    <recommendedName>
        <fullName evidence="8">Nucleoporin Nup133/Nup155-like C-terminal domain-containing protein</fullName>
    </recommendedName>
</protein>
<evidence type="ECO:0000256" key="3">
    <source>
        <dbReference type="ARBA" id="ARBA00022816"/>
    </source>
</evidence>
<dbReference type="FunCoup" id="A8QC18">
    <property type="interactions" value="83"/>
</dbReference>
<keyword evidence="4" id="KW-0653">Protein transport</keyword>
<sequence>MPKTVDLRTQLAQRVACALRLRDVLGRNGYLAQLSISTRIHLRADAELLAGASDLWRLFDAGEHAAVLVTAIESVLGPGYERVFFEQALPRMVEILAALHAQLTPSNAVVCTRLVLALFLGATRFRLEHGAAYQQTSLPSSSTFEPWYASPVCIRLLESLFDAAINRLEHTQEAAADAELRTQLCALAEQALNAYEAREAFLSNDADGLAAAQAAFSRARPALLRPLLGIGRADKAFALAEHHRDFHTLVVLCFADPANNDDSKRIKLMNPASSDSSDVRVELYLDAYGMDFANELYQYYIKHGAVRRLLEPRAEHAHLVSRFLDEHPQYSRLAWVHDSALDQYERASSTLRACAQQERLDVQAKQRMLSIGKLLHLASLPSMEGVSAPAQQATLESWDDALDLVHIQTRLHARWVEATLVDESAPAEAQAEHIASSIAPLLDNRPTLRTLFVSFASEVIAGHVVTGEDIIDLLTLADRSFAAPQDSALTDFAIAVQVLVRLDLSSARRDAALVSLWRRLYLMDDWEALSDTASLTDEQVLQNVQNTTAFHTLQSVLADDSTAETVISPESICTMAPPDLSLLKERLQGLPDTQIQAIHDAFQEEHDALAHTVECTRLSAYFSHILSVRLINKEDWDMDDEDAPERKLEDTTTPLYETSMPGASTMLM</sequence>
<dbReference type="STRING" id="425265.A8QC18"/>
<evidence type="ECO:0000256" key="6">
    <source>
        <dbReference type="ARBA" id="ARBA00023242"/>
    </source>
</evidence>
<comment type="caution">
    <text evidence="9">The sequence shown here is derived from an EMBL/GenBank/DDBJ whole genome shotgun (WGS) entry which is preliminary data.</text>
</comment>
<dbReference type="InterPro" id="IPR007187">
    <property type="entry name" value="Nucleoporin_Nup133/Nup155_C"/>
</dbReference>
<evidence type="ECO:0000256" key="5">
    <source>
        <dbReference type="ARBA" id="ARBA00023010"/>
    </source>
</evidence>
<feature type="region of interest" description="Disordered" evidence="7">
    <location>
        <begin position="640"/>
        <end position="668"/>
    </location>
</feature>
<dbReference type="OrthoDB" id="103454at2759"/>
<dbReference type="KEGG" id="mgl:MGL_3964"/>
<evidence type="ECO:0000256" key="7">
    <source>
        <dbReference type="SAM" id="MobiDB-lite"/>
    </source>
</evidence>
<organism evidence="9 10">
    <name type="scientific">Malassezia globosa (strain ATCC MYA-4612 / CBS 7966)</name>
    <name type="common">Dandruff-associated fungus</name>
    <dbReference type="NCBI Taxonomy" id="425265"/>
    <lineage>
        <taxon>Eukaryota</taxon>
        <taxon>Fungi</taxon>
        <taxon>Dikarya</taxon>
        <taxon>Basidiomycota</taxon>
        <taxon>Ustilaginomycotina</taxon>
        <taxon>Malasseziomycetes</taxon>
        <taxon>Malasseziales</taxon>
        <taxon>Malasseziaceae</taxon>
        <taxon>Malassezia</taxon>
    </lineage>
</organism>
<dbReference type="Gene3D" id="1.25.40.700">
    <property type="match status" value="1"/>
</dbReference>
<dbReference type="PANTHER" id="PTHR13405">
    <property type="entry name" value="NUCLEAR PORE COMPLEX PROTEIN NUP133"/>
    <property type="match status" value="1"/>
</dbReference>
<dbReference type="Gene3D" id="1.20.58.1380">
    <property type="match status" value="1"/>
</dbReference>
<dbReference type="VEuPathDB" id="FungiDB:MGL_3964"/>
<dbReference type="EMBL" id="AAYY01000016">
    <property type="protein sequence ID" value="EDP41756.1"/>
    <property type="molecule type" value="Genomic_DNA"/>
</dbReference>
<name>A8QC18_MALGO</name>
<dbReference type="GO" id="GO:0031080">
    <property type="term" value="C:nuclear pore outer ring"/>
    <property type="evidence" value="ECO:0007669"/>
    <property type="project" value="TreeGrafter"/>
</dbReference>
<dbReference type="Pfam" id="PF03177">
    <property type="entry name" value="Nucleoporin_C"/>
    <property type="match status" value="1"/>
</dbReference>
<dbReference type="GO" id="GO:0000972">
    <property type="term" value="P:transcription-dependent tethering of RNA polymerase II gene DNA at nuclear periphery"/>
    <property type="evidence" value="ECO:0007669"/>
    <property type="project" value="TreeGrafter"/>
</dbReference>
<keyword evidence="5" id="KW-0811">Translocation</keyword>
<feature type="domain" description="Nucleoporin Nup133/Nup155-like C-terminal" evidence="8">
    <location>
        <begin position="166"/>
        <end position="623"/>
    </location>
</feature>
<keyword evidence="10" id="KW-1185">Reference proteome</keyword>
<keyword evidence="3" id="KW-0509">mRNA transport</keyword>
<keyword evidence="2" id="KW-0813">Transport</keyword>
<gene>
    <name evidence="9" type="ORF">MGL_3964</name>
</gene>
<evidence type="ECO:0000256" key="2">
    <source>
        <dbReference type="ARBA" id="ARBA00022448"/>
    </source>
</evidence>
<dbReference type="InParanoid" id="A8QC18"/>
<reference evidence="9 10" key="1">
    <citation type="journal article" date="2007" name="Proc. Natl. Acad. Sci. U.S.A.">
        <title>Dandruff-associated Malassezia genomes reveal convergent and divergent virulence traits shared with plant and human fungal pathogens.</title>
        <authorList>
            <person name="Xu J."/>
            <person name="Saunders C.W."/>
            <person name="Hu P."/>
            <person name="Grant R.A."/>
            <person name="Boekhout T."/>
            <person name="Kuramae E.E."/>
            <person name="Kronstad J.W."/>
            <person name="Deangelis Y.M."/>
            <person name="Reeder N.L."/>
            <person name="Johnstone K.R."/>
            <person name="Leland M."/>
            <person name="Fieno A.M."/>
            <person name="Begley W.M."/>
            <person name="Sun Y."/>
            <person name="Lacey M.P."/>
            <person name="Chaudhary T."/>
            <person name="Keough T."/>
            <person name="Chu L."/>
            <person name="Sears R."/>
            <person name="Yuan B."/>
            <person name="Dawson T.L.Jr."/>
        </authorList>
    </citation>
    <scope>NUCLEOTIDE SEQUENCE [LARGE SCALE GENOMIC DNA]</scope>
    <source>
        <strain evidence="10">ATCC MYA-4612 / CBS 7966</strain>
    </source>
</reference>
<evidence type="ECO:0000256" key="4">
    <source>
        <dbReference type="ARBA" id="ARBA00022927"/>
    </source>
</evidence>
<evidence type="ECO:0000313" key="10">
    <source>
        <dbReference type="Proteomes" id="UP000008837"/>
    </source>
</evidence>
<dbReference type="Proteomes" id="UP000008837">
    <property type="component" value="Unassembled WGS sequence"/>
</dbReference>